<proteinExistence type="predicted"/>
<protein>
    <submittedName>
        <fullName evidence="1">Uncharacterized protein</fullName>
    </submittedName>
</protein>
<accession>A0ACC1P983</accession>
<sequence length="446" mass="48552">MPRLWSIIRQKPVRASARTSLGASATLPTSGTTSIDNSEGASQAVAELLDGLDIALAQIDFEDDPRVQLTAQLEQLNRKANNYANSSLDFCSSKAPWICTSEMTHLIMKAWICAETVYESDLTSSSEELEAGGLKIEWALASSANGDVKATTLTTFDDGFTNYLIIAVRGSASTVDHLVNLHGEPRDASTLYPNIEKAPNAEDQTPSFLAHAGFLNSAKALLEPVSAQIEKRIGEGQKFNIIFTGHSAGGAVATLLHLALRVKFAGNSFSCITFGSPPVAKIVSQEDEIALNRIVAEAPVLNIINEYDLVSRLDSAYVRSLIQLYNSGAPDFAKGESFTTEEIPEKCWPLPTRDLQHIGSIVVLKTELPDLKLDETKPSDVSTRVTAWSVTPESMSSLVFCQIQVHRRKYYRQKIEQLTKGGFESVVSSKRSSDTLVTCESQFSAN</sequence>
<evidence type="ECO:0000313" key="1">
    <source>
        <dbReference type="EMBL" id="KAJ2988558.1"/>
    </source>
</evidence>
<reference evidence="1" key="1">
    <citation type="submission" date="2022-10" db="EMBL/GenBank/DDBJ databases">
        <title>Genome Sequence of Xylaria curta.</title>
        <authorList>
            <person name="Buettner E."/>
        </authorList>
    </citation>
    <scope>NUCLEOTIDE SEQUENCE</scope>
    <source>
        <strain evidence="1">Babe10</strain>
    </source>
</reference>
<comment type="caution">
    <text evidence="1">The sequence shown here is derived from an EMBL/GenBank/DDBJ whole genome shotgun (WGS) entry which is preliminary data.</text>
</comment>
<gene>
    <name evidence="1" type="ORF">NUW58_g3909</name>
</gene>
<dbReference type="EMBL" id="JAPDGR010000633">
    <property type="protein sequence ID" value="KAJ2988558.1"/>
    <property type="molecule type" value="Genomic_DNA"/>
</dbReference>
<organism evidence="1 2">
    <name type="scientific">Xylaria curta</name>
    <dbReference type="NCBI Taxonomy" id="42375"/>
    <lineage>
        <taxon>Eukaryota</taxon>
        <taxon>Fungi</taxon>
        <taxon>Dikarya</taxon>
        <taxon>Ascomycota</taxon>
        <taxon>Pezizomycotina</taxon>
        <taxon>Sordariomycetes</taxon>
        <taxon>Xylariomycetidae</taxon>
        <taxon>Xylariales</taxon>
        <taxon>Xylariaceae</taxon>
        <taxon>Xylaria</taxon>
    </lineage>
</organism>
<evidence type="ECO:0000313" key="2">
    <source>
        <dbReference type="Proteomes" id="UP001143856"/>
    </source>
</evidence>
<name>A0ACC1P983_9PEZI</name>
<keyword evidence="2" id="KW-1185">Reference proteome</keyword>
<dbReference type="Proteomes" id="UP001143856">
    <property type="component" value="Unassembled WGS sequence"/>
</dbReference>